<dbReference type="Gene3D" id="1.10.287.70">
    <property type="match status" value="1"/>
</dbReference>
<dbReference type="Pfam" id="PF00520">
    <property type="entry name" value="Ion_trans"/>
    <property type="match status" value="1"/>
</dbReference>
<dbReference type="InterPro" id="IPR005821">
    <property type="entry name" value="Ion_trans_dom"/>
</dbReference>
<gene>
    <name evidence="10" type="ORF">CCMP2556_LOCUS25259</name>
</gene>
<feature type="transmembrane region" description="Helical" evidence="8">
    <location>
        <begin position="421"/>
        <end position="450"/>
    </location>
</feature>
<dbReference type="Gene3D" id="1.10.238.10">
    <property type="entry name" value="EF-hand"/>
    <property type="match status" value="1"/>
</dbReference>
<evidence type="ECO:0000256" key="3">
    <source>
        <dbReference type="ARBA" id="ARBA00022837"/>
    </source>
</evidence>
<evidence type="ECO:0000256" key="6">
    <source>
        <dbReference type="SAM" id="Coils"/>
    </source>
</evidence>
<dbReference type="PANTHER" id="PTHR46726:SF1">
    <property type="entry name" value="TWO-PORE CALCIUM CHANNEL 3"/>
    <property type="match status" value="1"/>
</dbReference>
<comment type="subcellular location">
    <subcellularLocation>
        <location evidence="1">Membrane</location>
        <topology evidence="1">Multi-pass membrane protein</topology>
    </subcellularLocation>
</comment>
<organism evidence="10 11">
    <name type="scientific">Durusdinium trenchii</name>
    <dbReference type="NCBI Taxonomy" id="1381693"/>
    <lineage>
        <taxon>Eukaryota</taxon>
        <taxon>Sar</taxon>
        <taxon>Alveolata</taxon>
        <taxon>Dinophyceae</taxon>
        <taxon>Suessiales</taxon>
        <taxon>Symbiodiniaceae</taxon>
        <taxon>Durusdinium</taxon>
    </lineage>
</organism>
<feature type="region of interest" description="Disordered" evidence="7">
    <location>
        <begin position="68"/>
        <end position="150"/>
    </location>
</feature>
<dbReference type="InterPro" id="IPR011992">
    <property type="entry name" value="EF-hand-dom_pair"/>
</dbReference>
<evidence type="ECO:0000256" key="4">
    <source>
        <dbReference type="ARBA" id="ARBA00022989"/>
    </source>
</evidence>
<feature type="compositionally biased region" description="Basic residues" evidence="7">
    <location>
        <begin position="122"/>
        <end position="143"/>
    </location>
</feature>
<dbReference type="Gene3D" id="1.20.120.350">
    <property type="entry name" value="Voltage-gated potassium channels. Chain C"/>
    <property type="match status" value="1"/>
</dbReference>
<name>A0ABP0MCW5_9DINO</name>
<keyword evidence="5 8" id="KW-0472">Membrane</keyword>
<dbReference type="PROSITE" id="PS50222">
    <property type="entry name" value="EF_HAND_2"/>
    <property type="match status" value="1"/>
</dbReference>
<keyword evidence="11" id="KW-1185">Reference proteome</keyword>
<reference evidence="10 11" key="1">
    <citation type="submission" date="2024-02" db="EMBL/GenBank/DDBJ databases">
        <authorList>
            <person name="Chen Y."/>
            <person name="Shah S."/>
            <person name="Dougan E. K."/>
            <person name="Thang M."/>
            <person name="Chan C."/>
        </authorList>
    </citation>
    <scope>NUCLEOTIDE SEQUENCE [LARGE SCALE GENOMIC DNA]</scope>
</reference>
<evidence type="ECO:0000256" key="2">
    <source>
        <dbReference type="ARBA" id="ARBA00022692"/>
    </source>
</evidence>
<feature type="coiled-coil region" evidence="6">
    <location>
        <begin position="14"/>
        <end position="45"/>
    </location>
</feature>
<proteinExistence type="predicted"/>
<dbReference type="InterPro" id="IPR018247">
    <property type="entry name" value="EF_Hand_1_Ca_BS"/>
</dbReference>
<protein>
    <recommendedName>
        <fullName evidence="9">EF-hand domain-containing protein</fullName>
    </recommendedName>
</protein>
<evidence type="ECO:0000259" key="9">
    <source>
        <dbReference type="PROSITE" id="PS50222"/>
    </source>
</evidence>
<evidence type="ECO:0000256" key="1">
    <source>
        <dbReference type="ARBA" id="ARBA00004141"/>
    </source>
</evidence>
<feature type="transmembrane region" description="Helical" evidence="8">
    <location>
        <begin position="344"/>
        <end position="362"/>
    </location>
</feature>
<dbReference type="PANTHER" id="PTHR46726">
    <property type="entry name" value="TWO PORE CHANNEL 3"/>
    <property type="match status" value="1"/>
</dbReference>
<feature type="compositionally biased region" description="Low complexity" evidence="7">
    <location>
        <begin position="110"/>
        <end position="121"/>
    </location>
</feature>
<keyword evidence="3" id="KW-0106">Calcium</keyword>
<dbReference type="SUPFAM" id="SSF81324">
    <property type="entry name" value="Voltage-gated potassium channels"/>
    <property type="match status" value="1"/>
</dbReference>
<dbReference type="InterPro" id="IPR027359">
    <property type="entry name" value="Volt_channel_dom_sf"/>
</dbReference>
<evidence type="ECO:0000256" key="5">
    <source>
        <dbReference type="ARBA" id="ARBA00023136"/>
    </source>
</evidence>
<evidence type="ECO:0000256" key="8">
    <source>
        <dbReference type="SAM" id="Phobius"/>
    </source>
</evidence>
<dbReference type="PROSITE" id="PS00018">
    <property type="entry name" value="EF_HAND_1"/>
    <property type="match status" value="1"/>
</dbReference>
<feature type="domain" description="EF-hand" evidence="9">
    <location>
        <begin position="500"/>
        <end position="535"/>
    </location>
</feature>
<keyword evidence="4 8" id="KW-1133">Transmembrane helix</keyword>
<evidence type="ECO:0000313" key="11">
    <source>
        <dbReference type="Proteomes" id="UP001642484"/>
    </source>
</evidence>
<evidence type="ECO:0000256" key="7">
    <source>
        <dbReference type="SAM" id="MobiDB-lite"/>
    </source>
</evidence>
<keyword evidence="6" id="KW-0175">Coiled coil</keyword>
<comment type="caution">
    <text evidence="10">The sequence shown here is derived from an EMBL/GenBank/DDBJ whole genome shotgun (WGS) entry which is preliminary data.</text>
</comment>
<evidence type="ECO:0000313" key="10">
    <source>
        <dbReference type="EMBL" id="CAK9049320.1"/>
    </source>
</evidence>
<dbReference type="SUPFAM" id="SSF47473">
    <property type="entry name" value="EF-hand"/>
    <property type="match status" value="1"/>
</dbReference>
<feature type="transmembrane region" description="Helical" evidence="8">
    <location>
        <begin position="194"/>
        <end position="213"/>
    </location>
</feature>
<keyword evidence="2 8" id="KW-0812">Transmembrane</keyword>
<feature type="transmembrane region" description="Helical" evidence="8">
    <location>
        <begin position="225"/>
        <end position="246"/>
    </location>
</feature>
<sequence>MSLSQGSGDPEQWRVLLHQETQNLREELRREMREQLGEQPNLEQLLSGNLGQARVPPELLRSFTSATPVGAPSLLPRPAWSRHVSDGKTGSEPDDSELFEWHRHPRLVRPPRSNSSSPSNRFRYRHHGHGRAASKHGSPHRQKNSLLPPHMPEEATLIRSSRRFSQMSNPLLIREVRSPAHQSWSLRALVESSLFSSFIGAMILMNCIFIGIQTDYAASTWQAKAVPFFVVSEFVFAFIFLLELILRISAYRCEFFTGSDMTWNLFDTTLILSQAVEQGITAAIIYKSGGLQDLDLSQLTDDVVVLRALRIFRLLRILRILRIMHISGELQAITTAVMKGLRSFLWTVIFLLLLLYAVGVFITQSVTDFKISLESRGSLDPELGDYFGSLAETMLALFQAVTDGQEWREMLKPLMTEISPWMAVPFCMYISFTVFALLNILTGIFVDSALQNGQEEKRRFLLQEVGQLFLEADKEQMTWVDFQAQLENPHLQQLFAALDVTEEDASMLFHMLDASHEGHIQADEFLNGCLRLDGPAKAIDLAAFMEESRKVNRTFLTQVPWQSRCTKYGLCRVCGPSKALVPSSDALVPSNFLFLVTSCFQ</sequence>
<dbReference type="InterPro" id="IPR002048">
    <property type="entry name" value="EF_hand_dom"/>
</dbReference>
<dbReference type="Proteomes" id="UP001642484">
    <property type="component" value="Unassembled WGS sequence"/>
</dbReference>
<accession>A0ABP0MCW5</accession>
<dbReference type="EMBL" id="CAXAMN010016891">
    <property type="protein sequence ID" value="CAK9049320.1"/>
    <property type="molecule type" value="Genomic_DNA"/>
</dbReference>